<feature type="region of interest" description="Disordered" evidence="10">
    <location>
        <begin position="1"/>
        <end position="21"/>
    </location>
</feature>
<dbReference type="InterPro" id="IPR051644">
    <property type="entry name" value="TRAMP_AT-DNA-binding"/>
</dbReference>
<dbReference type="AlphaFoldDB" id="A0AA47N0E7"/>
<keyword evidence="13" id="KW-1185">Reference proteome</keyword>
<keyword evidence="4 9" id="KW-0863">Zinc-finger</keyword>
<evidence type="ECO:0000256" key="4">
    <source>
        <dbReference type="ARBA" id="ARBA00022771"/>
    </source>
</evidence>
<evidence type="ECO:0000256" key="3">
    <source>
        <dbReference type="ARBA" id="ARBA00022737"/>
    </source>
</evidence>
<dbReference type="Gene3D" id="4.10.60.10">
    <property type="entry name" value="Zinc finger, CCHC-type"/>
    <property type="match status" value="2"/>
</dbReference>
<feature type="compositionally biased region" description="Basic and acidic residues" evidence="10">
    <location>
        <begin position="445"/>
        <end position="457"/>
    </location>
</feature>
<sequence length="494" mass="55285">MDCTKPHGVEDEGGGKGQEVPFYCEGCSNSESELEISFHHQAYSSKNTPRITRGQSPPLVLAFPLSTVWDSSPDGDQELSSDDEPIEEWMILGGEAQAGDGDLQLNLGYWSGSGSDGGSESDDDPSWAVTEKDKCGTDRPSQRYFCAPQRSLTCRNCNKTGHLARVCPSHKRRATCSLCGLRGHRQRGCPRRHCPGCGLPPHGNAPCPQRPLWDQHCLRCGMTGHLAEACPDTWRQYHLTVRAEAPLKPETGHTPKDTNCSIHCYNCSQSGHYGYECAKKRMTSGTFPSLPYVCHYDTGEEVSELSARMQRRAQELGDMCSLPLSERPHYGKLPKVGDKHSRPAQCGAGNRRREQPGPHSREGKRVKAERRREKQELKKLRRQAQARRQGGLLGRCRAGARGGSDEEEAYLADPFRNPRDPRQGPPPPKRRRADEEEGCGAKAVGETRSRKCREAERWKKRRGMRRGFLYPHGDLGATDQNLLSPKNRTRHRRR</sequence>
<protein>
    <recommendedName>
        <fullName evidence="7">Zinc finger CCHC domain-containing protein 7</fullName>
    </recommendedName>
    <alternativeName>
        <fullName evidence="8">TRAMP-like complex RNA-binding factor ZCCHC7</fullName>
    </alternativeName>
</protein>
<dbReference type="GO" id="GO:0003723">
    <property type="term" value="F:RNA binding"/>
    <property type="evidence" value="ECO:0007669"/>
    <property type="project" value="TreeGrafter"/>
</dbReference>
<feature type="domain" description="CCHC-type" evidence="11">
    <location>
        <begin position="217"/>
        <end position="232"/>
    </location>
</feature>
<accession>A0AA47N0E7</accession>
<dbReference type="Proteomes" id="UP001174136">
    <property type="component" value="Unassembled WGS sequence"/>
</dbReference>
<dbReference type="GO" id="GO:0071037">
    <property type="term" value="P:nuclear polyadenylation-dependent snRNA catabolic process"/>
    <property type="evidence" value="ECO:0007669"/>
    <property type="project" value="TreeGrafter"/>
</dbReference>
<evidence type="ECO:0000259" key="11">
    <source>
        <dbReference type="PROSITE" id="PS50158"/>
    </source>
</evidence>
<dbReference type="PROSITE" id="PS50158">
    <property type="entry name" value="ZF_CCHC"/>
    <property type="match status" value="3"/>
</dbReference>
<evidence type="ECO:0000313" key="12">
    <source>
        <dbReference type="EMBL" id="KAK0149424.1"/>
    </source>
</evidence>
<comment type="caution">
    <text evidence="12">The sequence shown here is derived from an EMBL/GenBank/DDBJ whole genome shotgun (WGS) entry which is preliminary data.</text>
</comment>
<dbReference type="EMBL" id="JAOPHQ010001761">
    <property type="protein sequence ID" value="KAK0149424.1"/>
    <property type="molecule type" value="Genomic_DNA"/>
</dbReference>
<evidence type="ECO:0000256" key="2">
    <source>
        <dbReference type="ARBA" id="ARBA00022723"/>
    </source>
</evidence>
<dbReference type="InterPro" id="IPR036875">
    <property type="entry name" value="Znf_CCHC_sf"/>
</dbReference>
<evidence type="ECO:0000256" key="1">
    <source>
        <dbReference type="ARBA" id="ARBA00004123"/>
    </source>
</evidence>
<dbReference type="GO" id="GO:0008270">
    <property type="term" value="F:zinc ion binding"/>
    <property type="evidence" value="ECO:0007669"/>
    <property type="project" value="UniProtKB-KW"/>
</dbReference>
<evidence type="ECO:0000313" key="13">
    <source>
        <dbReference type="Proteomes" id="UP001174136"/>
    </source>
</evidence>
<evidence type="ECO:0000256" key="8">
    <source>
        <dbReference type="ARBA" id="ARBA00043023"/>
    </source>
</evidence>
<feature type="domain" description="CCHC-type" evidence="11">
    <location>
        <begin position="154"/>
        <end position="169"/>
    </location>
</feature>
<dbReference type="GO" id="GO:0071031">
    <property type="term" value="P:nuclear mRNA surveillance of mRNA 3'-end processing"/>
    <property type="evidence" value="ECO:0007669"/>
    <property type="project" value="TreeGrafter"/>
</dbReference>
<dbReference type="SMART" id="SM00343">
    <property type="entry name" value="ZnF_C2HC"/>
    <property type="match status" value="4"/>
</dbReference>
<dbReference type="GO" id="GO:0071039">
    <property type="term" value="P:nuclear polyadenylation-dependent CUT catabolic process"/>
    <property type="evidence" value="ECO:0007669"/>
    <property type="project" value="TreeGrafter"/>
</dbReference>
<evidence type="ECO:0000256" key="7">
    <source>
        <dbReference type="ARBA" id="ARBA00041190"/>
    </source>
</evidence>
<evidence type="ECO:0000256" key="5">
    <source>
        <dbReference type="ARBA" id="ARBA00022833"/>
    </source>
</evidence>
<feature type="domain" description="CCHC-type" evidence="11">
    <location>
        <begin position="264"/>
        <end position="277"/>
    </location>
</feature>
<dbReference type="GO" id="GO:0071035">
    <property type="term" value="P:nuclear polyadenylation-dependent rRNA catabolic process"/>
    <property type="evidence" value="ECO:0007669"/>
    <property type="project" value="TreeGrafter"/>
</dbReference>
<gene>
    <name evidence="12" type="primary">ZCCHC7</name>
    <name evidence="12" type="ORF">N1851_009858</name>
</gene>
<dbReference type="PANTHER" id="PTHR46543">
    <property type="entry name" value="ZINC FINGER CCHC DOMAIN-CONTAINING PROTEIN 7"/>
    <property type="match status" value="1"/>
</dbReference>
<name>A0AA47N0E7_MERPO</name>
<keyword evidence="6" id="KW-0539">Nucleus</keyword>
<reference evidence="12" key="1">
    <citation type="journal article" date="2023" name="Front. Mar. Sci.">
        <title>A new Merluccius polli reference genome to investigate the effects of global change in West African waters.</title>
        <authorList>
            <person name="Mateo J.L."/>
            <person name="Blanco-Fernandez C."/>
            <person name="Garcia-Vazquez E."/>
            <person name="Machado-Schiaffino G."/>
        </authorList>
    </citation>
    <scope>NUCLEOTIDE SEQUENCE</scope>
    <source>
        <strain evidence="12">C29</strain>
        <tissue evidence="12">Fin</tissue>
    </source>
</reference>
<keyword evidence="2" id="KW-0479">Metal-binding</keyword>
<evidence type="ECO:0000256" key="9">
    <source>
        <dbReference type="PROSITE-ProRule" id="PRU00047"/>
    </source>
</evidence>
<keyword evidence="5" id="KW-0862">Zinc</keyword>
<dbReference type="Pfam" id="PF00098">
    <property type="entry name" value="zf-CCHC"/>
    <property type="match status" value="2"/>
</dbReference>
<feature type="compositionally biased region" description="Low complexity" evidence="10">
    <location>
        <begin position="386"/>
        <end position="399"/>
    </location>
</feature>
<evidence type="ECO:0000256" key="6">
    <source>
        <dbReference type="ARBA" id="ARBA00023242"/>
    </source>
</evidence>
<feature type="compositionally biased region" description="Basic and acidic residues" evidence="10">
    <location>
        <begin position="1"/>
        <end position="14"/>
    </location>
</feature>
<dbReference type="GO" id="GO:0071036">
    <property type="term" value="P:nuclear polyadenylation-dependent snoRNA catabolic process"/>
    <property type="evidence" value="ECO:0007669"/>
    <property type="project" value="TreeGrafter"/>
</dbReference>
<keyword evidence="3" id="KW-0677">Repeat</keyword>
<dbReference type="GO" id="GO:0031499">
    <property type="term" value="C:TRAMP complex"/>
    <property type="evidence" value="ECO:0007669"/>
    <property type="project" value="TreeGrafter"/>
</dbReference>
<evidence type="ECO:0000256" key="10">
    <source>
        <dbReference type="SAM" id="MobiDB-lite"/>
    </source>
</evidence>
<proteinExistence type="predicted"/>
<dbReference type="InterPro" id="IPR001878">
    <property type="entry name" value="Znf_CCHC"/>
</dbReference>
<dbReference type="GO" id="GO:0071038">
    <property type="term" value="P:TRAMP-dependent tRNA surveillance pathway"/>
    <property type="evidence" value="ECO:0007669"/>
    <property type="project" value="TreeGrafter"/>
</dbReference>
<organism evidence="12 13">
    <name type="scientific">Merluccius polli</name>
    <name type="common">Benguela hake</name>
    <name type="synonym">Merluccius cadenati</name>
    <dbReference type="NCBI Taxonomy" id="89951"/>
    <lineage>
        <taxon>Eukaryota</taxon>
        <taxon>Metazoa</taxon>
        <taxon>Chordata</taxon>
        <taxon>Craniata</taxon>
        <taxon>Vertebrata</taxon>
        <taxon>Euteleostomi</taxon>
        <taxon>Actinopterygii</taxon>
        <taxon>Neopterygii</taxon>
        <taxon>Teleostei</taxon>
        <taxon>Neoteleostei</taxon>
        <taxon>Acanthomorphata</taxon>
        <taxon>Zeiogadaria</taxon>
        <taxon>Gadariae</taxon>
        <taxon>Gadiformes</taxon>
        <taxon>Gadoidei</taxon>
        <taxon>Merlucciidae</taxon>
        <taxon>Merluccius</taxon>
    </lineage>
</organism>
<comment type="subcellular location">
    <subcellularLocation>
        <location evidence="1">Nucleus</location>
    </subcellularLocation>
</comment>
<feature type="region of interest" description="Disordered" evidence="10">
    <location>
        <begin position="109"/>
        <end position="134"/>
    </location>
</feature>
<feature type="region of interest" description="Disordered" evidence="10">
    <location>
        <begin position="322"/>
        <end position="494"/>
    </location>
</feature>
<feature type="compositionally biased region" description="Basic and acidic residues" evidence="10">
    <location>
        <begin position="351"/>
        <end position="378"/>
    </location>
</feature>
<dbReference type="PANTHER" id="PTHR46543:SF1">
    <property type="entry name" value="ZINC FINGER CCHC DOMAIN-CONTAINING PROTEIN 7"/>
    <property type="match status" value="1"/>
</dbReference>
<dbReference type="SUPFAM" id="SSF57756">
    <property type="entry name" value="Retrovirus zinc finger-like domains"/>
    <property type="match status" value="1"/>
</dbReference>